<evidence type="ECO:0000313" key="5">
    <source>
        <dbReference type="Proteomes" id="UP001300502"/>
    </source>
</evidence>
<dbReference type="InterPro" id="IPR013785">
    <property type="entry name" value="Aldolase_TIM"/>
</dbReference>
<evidence type="ECO:0000256" key="2">
    <source>
        <dbReference type="ARBA" id="ARBA00022977"/>
    </source>
</evidence>
<evidence type="ECO:0000313" key="4">
    <source>
        <dbReference type="EMBL" id="KAK4525993.1"/>
    </source>
</evidence>
<comment type="caution">
    <text evidence="4">The sequence shown here is derived from an EMBL/GenBank/DDBJ whole genome shotgun (WGS) entry which is preliminary data.</text>
</comment>
<dbReference type="GO" id="GO:0009228">
    <property type="term" value="P:thiamine biosynthetic process"/>
    <property type="evidence" value="ECO:0007669"/>
    <property type="project" value="UniProtKB-KW"/>
</dbReference>
<name>A0AAV9IF72_9RHOD</name>
<dbReference type="PANTHER" id="PTHR20857:SF15">
    <property type="entry name" value="THIAMINE-PHOSPHATE SYNTHASE"/>
    <property type="match status" value="1"/>
</dbReference>
<comment type="pathway">
    <text evidence="1">Cofactor biosynthesis; thiamine diphosphate biosynthesis.</text>
</comment>
<dbReference type="Pfam" id="PF02581">
    <property type="entry name" value="TMP-TENI"/>
    <property type="match status" value="1"/>
</dbReference>
<dbReference type="Gene3D" id="3.20.20.70">
    <property type="entry name" value="Aldolase class I"/>
    <property type="match status" value="1"/>
</dbReference>
<dbReference type="GO" id="GO:0004789">
    <property type="term" value="F:thiamine-phosphate diphosphorylase activity"/>
    <property type="evidence" value="ECO:0007669"/>
    <property type="project" value="TreeGrafter"/>
</dbReference>
<keyword evidence="5" id="KW-1185">Reference proteome</keyword>
<feature type="domain" description="Thiamine phosphate synthase/TenI" evidence="3">
    <location>
        <begin position="46"/>
        <end position="230"/>
    </location>
</feature>
<gene>
    <name evidence="4" type="ORF">GAYE_SCF18G3902</name>
</gene>
<dbReference type="AlphaFoldDB" id="A0AAV9IF72"/>
<dbReference type="PANTHER" id="PTHR20857">
    <property type="entry name" value="THIAMINE-PHOSPHATE PYROPHOSPHORYLASE"/>
    <property type="match status" value="1"/>
</dbReference>
<dbReference type="InterPro" id="IPR036206">
    <property type="entry name" value="ThiamineP_synth_sf"/>
</dbReference>
<sequence>MAFLLRWVTKPREARSLQNVGNKNRSVHKLYKAPAVASLRISNKSLIFITPNGCCRQLEKLEKICTDAITAGVSAIQLRDLESSVTDFRRAARRLVDLVDNKCLLVINRDIKLALEIGASGVHFAEYQLNDTRAKEVALHSSQLVVGISVHSVSSALVAIEWFPSYIQVGSLFPTASHPGQEPLGLVRLREIRQVIPSNIQLVAVGGIRLENIHKLKNEGIDNVAVISAIADSSNRIEHCRSLKRQLE</sequence>
<proteinExistence type="predicted"/>
<protein>
    <recommendedName>
        <fullName evidence="3">Thiamine phosphate synthase/TenI domain-containing protein</fullName>
    </recommendedName>
</protein>
<dbReference type="Proteomes" id="UP001300502">
    <property type="component" value="Unassembled WGS sequence"/>
</dbReference>
<keyword evidence="2" id="KW-0784">Thiamine biosynthesis</keyword>
<reference evidence="4 5" key="1">
    <citation type="submission" date="2022-07" db="EMBL/GenBank/DDBJ databases">
        <title>Genome-wide signatures of adaptation to extreme environments.</title>
        <authorList>
            <person name="Cho C.H."/>
            <person name="Yoon H.S."/>
        </authorList>
    </citation>
    <scope>NUCLEOTIDE SEQUENCE [LARGE SCALE GENOMIC DNA]</scope>
    <source>
        <strain evidence="4 5">108.79 E11</strain>
    </source>
</reference>
<dbReference type="InterPro" id="IPR022998">
    <property type="entry name" value="ThiamineP_synth_TenI"/>
</dbReference>
<accession>A0AAV9IF72</accession>
<evidence type="ECO:0000256" key="1">
    <source>
        <dbReference type="ARBA" id="ARBA00004948"/>
    </source>
</evidence>
<dbReference type="CDD" id="cd00564">
    <property type="entry name" value="TMP_TenI"/>
    <property type="match status" value="1"/>
</dbReference>
<dbReference type="SUPFAM" id="SSF51391">
    <property type="entry name" value="Thiamin phosphate synthase"/>
    <property type="match status" value="1"/>
</dbReference>
<evidence type="ECO:0000259" key="3">
    <source>
        <dbReference type="Pfam" id="PF02581"/>
    </source>
</evidence>
<dbReference type="EMBL" id="JANCYU010000035">
    <property type="protein sequence ID" value="KAK4525993.1"/>
    <property type="molecule type" value="Genomic_DNA"/>
</dbReference>
<organism evidence="4 5">
    <name type="scientific">Galdieria yellowstonensis</name>
    <dbReference type="NCBI Taxonomy" id="3028027"/>
    <lineage>
        <taxon>Eukaryota</taxon>
        <taxon>Rhodophyta</taxon>
        <taxon>Bangiophyceae</taxon>
        <taxon>Galdieriales</taxon>
        <taxon>Galdieriaceae</taxon>
        <taxon>Galdieria</taxon>
    </lineage>
</organism>
<dbReference type="GO" id="GO:0005737">
    <property type="term" value="C:cytoplasm"/>
    <property type="evidence" value="ECO:0007669"/>
    <property type="project" value="TreeGrafter"/>
</dbReference>